<evidence type="ECO:0000256" key="1">
    <source>
        <dbReference type="ARBA" id="ARBA00022676"/>
    </source>
</evidence>
<keyword evidence="2" id="KW-0808">Transferase</keyword>
<protein>
    <submittedName>
        <fullName evidence="3">Glycosyltransferase family 9 protein</fullName>
    </submittedName>
</protein>
<keyword evidence="1" id="KW-0328">Glycosyltransferase</keyword>
<evidence type="ECO:0000313" key="4">
    <source>
        <dbReference type="Proteomes" id="UP001165395"/>
    </source>
</evidence>
<dbReference type="InterPro" id="IPR051199">
    <property type="entry name" value="LPS_LOS_Heptosyltrfase"/>
</dbReference>
<dbReference type="InterPro" id="IPR002201">
    <property type="entry name" value="Glyco_trans_9"/>
</dbReference>
<dbReference type="RefSeq" id="WP_227180094.1">
    <property type="nucleotide sequence ID" value="NZ_JAJBZT010000003.1"/>
</dbReference>
<dbReference type="SUPFAM" id="SSF53756">
    <property type="entry name" value="UDP-Glycosyltransferase/glycogen phosphorylase"/>
    <property type="match status" value="1"/>
</dbReference>
<dbReference type="PANTHER" id="PTHR30160">
    <property type="entry name" value="TETRAACYLDISACCHARIDE 4'-KINASE-RELATED"/>
    <property type="match status" value="1"/>
</dbReference>
<dbReference type="CDD" id="cd03789">
    <property type="entry name" value="GT9_LPS_heptosyltransferase"/>
    <property type="match status" value="1"/>
</dbReference>
<keyword evidence="4" id="KW-1185">Reference proteome</keyword>
<evidence type="ECO:0000256" key="2">
    <source>
        <dbReference type="ARBA" id="ARBA00022679"/>
    </source>
</evidence>
<accession>A0ABS8D5B0</accession>
<gene>
    <name evidence="3" type="ORF">LIN78_07470</name>
</gene>
<name>A0ABS8D5B0_9NEIS</name>
<organism evidence="3 4">
    <name type="scientific">Leeia speluncae</name>
    <dbReference type="NCBI Taxonomy" id="2884804"/>
    <lineage>
        <taxon>Bacteria</taxon>
        <taxon>Pseudomonadati</taxon>
        <taxon>Pseudomonadota</taxon>
        <taxon>Betaproteobacteria</taxon>
        <taxon>Neisseriales</taxon>
        <taxon>Leeiaceae</taxon>
        <taxon>Leeia</taxon>
    </lineage>
</organism>
<dbReference type="Pfam" id="PF01075">
    <property type="entry name" value="Glyco_transf_9"/>
    <property type="match status" value="1"/>
</dbReference>
<dbReference type="Gene3D" id="3.40.50.2000">
    <property type="entry name" value="Glycogen Phosphorylase B"/>
    <property type="match status" value="2"/>
</dbReference>
<evidence type="ECO:0000313" key="3">
    <source>
        <dbReference type="EMBL" id="MCB6183383.1"/>
    </source>
</evidence>
<dbReference type="PANTHER" id="PTHR30160:SF7">
    <property type="entry name" value="ADP-HEPTOSE--LPS HEPTOSYLTRANSFERASE 2"/>
    <property type="match status" value="1"/>
</dbReference>
<sequence>MKLAPNANVLVINVSRIGDTLLATPALQSIKAQIPNGKLTVLGHPKRVSVLKHLPFIDEIGAITPSRSVFKRWLVRKNQFDVAIVYGRDLPLLRFARKAAKYTVGESQAKLEYHRYLDVVARPKEKMMHAVEQALLLPSAIGISTKDKRLSYLVSSDEQIRAKEWIDRHGLSGKTLIGLQVSSFPTKSYRDWPVHRFAELIDWLSSDDIQRRFIILGDKLSTPKAKMLHAQFPDLVVDATGEFDLRSNAALVSCLSLYVGVDTGPTHLAGALRIPMVALYHPMHPSSVYGPLEHASAILIDHPALGSGRVKPECEMSDIQVASVYEPATRLLSK</sequence>
<dbReference type="EMBL" id="JAJBZT010000003">
    <property type="protein sequence ID" value="MCB6183383.1"/>
    <property type="molecule type" value="Genomic_DNA"/>
</dbReference>
<comment type="caution">
    <text evidence="3">The sequence shown here is derived from an EMBL/GenBank/DDBJ whole genome shotgun (WGS) entry which is preliminary data.</text>
</comment>
<dbReference type="Proteomes" id="UP001165395">
    <property type="component" value="Unassembled WGS sequence"/>
</dbReference>
<reference evidence="3" key="1">
    <citation type="submission" date="2021-10" db="EMBL/GenBank/DDBJ databases">
        <title>The complete genome sequence of Leeia sp. TBRC 13508.</title>
        <authorList>
            <person name="Charoenyingcharoen P."/>
            <person name="Yukphan P."/>
        </authorList>
    </citation>
    <scope>NUCLEOTIDE SEQUENCE</scope>
    <source>
        <strain evidence="3">TBRC 13508</strain>
    </source>
</reference>
<proteinExistence type="predicted"/>